<dbReference type="AlphaFoldDB" id="A0A926E306"/>
<dbReference type="Pfam" id="PF07784">
    <property type="entry name" value="DUF1622"/>
    <property type="match status" value="1"/>
</dbReference>
<dbReference type="RefSeq" id="WP_249293689.1">
    <property type="nucleotide sequence ID" value="NZ_JACRSV010000001.1"/>
</dbReference>
<sequence>MEQLHEILNVIVDAAILLFEFVGVVVIIISGLRGIFSYFRRDPLTRLNLAKGMAMGLEFKLGSEILRTVIVREFSEIFIVAGIILLRATLTFLIHWEIKNEEAQEGISEHLQKKHLNPFKTEKKEPPEAGGQK</sequence>
<protein>
    <submittedName>
        <fullName evidence="3">DUF1622 domain-containing protein</fullName>
    </submittedName>
</protein>
<feature type="transmembrane region" description="Helical" evidence="2">
    <location>
        <begin position="77"/>
        <end position="96"/>
    </location>
</feature>
<keyword evidence="4" id="KW-1185">Reference proteome</keyword>
<dbReference type="Proteomes" id="UP000610760">
    <property type="component" value="Unassembled WGS sequence"/>
</dbReference>
<feature type="transmembrane region" description="Helical" evidence="2">
    <location>
        <begin position="14"/>
        <end position="36"/>
    </location>
</feature>
<keyword evidence="2" id="KW-0812">Transmembrane</keyword>
<evidence type="ECO:0000313" key="4">
    <source>
        <dbReference type="Proteomes" id="UP000610760"/>
    </source>
</evidence>
<keyword evidence="2" id="KW-0472">Membrane</keyword>
<keyword evidence="2" id="KW-1133">Transmembrane helix</keyword>
<accession>A0A926E306</accession>
<proteinExistence type="predicted"/>
<gene>
    <name evidence="3" type="ORF">H8710_01840</name>
</gene>
<dbReference type="InterPro" id="IPR012427">
    <property type="entry name" value="DUF1622"/>
</dbReference>
<evidence type="ECO:0000313" key="3">
    <source>
        <dbReference type="EMBL" id="MBC8558803.1"/>
    </source>
</evidence>
<comment type="caution">
    <text evidence="3">The sequence shown here is derived from an EMBL/GenBank/DDBJ whole genome shotgun (WGS) entry which is preliminary data.</text>
</comment>
<evidence type="ECO:0000256" key="1">
    <source>
        <dbReference type="SAM" id="MobiDB-lite"/>
    </source>
</evidence>
<dbReference type="PANTHER" id="PTHR38468:SF1">
    <property type="entry name" value="SLL0939 PROTEIN"/>
    <property type="match status" value="1"/>
</dbReference>
<dbReference type="EMBL" id="JACRSV010000001">
    <property type="protein sequence ID" value="MBC8558803.1"/>
    <property type="molecule type" value="Genomic_DNA"/>
</dbReference>
<name>A0A926E306_9FIRM</name>
<dbReference type="PANTHER" id="PTHR38468">
    <property type="entry name" value="SLL0939 PROTEIN"/>
    <property type="match status" value="1"/>
</dbReference>
<reference evidence="3" key="1">
    <citation type="submission" date="2020-08" db="EMBL/GenBank/DDBJ databases">
        <title>Genome public.</title>
        <authorList>
            <person name="Liu C."/>
            <person name="Sun Q."/>
        </authorList>
    </citation>
    <scope>NUCLEOTIDE SEQUENCE</scope>
    <source>
        <strain evidence="3">NSJ-33</strain>
    </source>
</reference>
<feature type="region of interest" description="Disordered" evidence="1">
    <location>
        <begin position="110"/>
        <end position="133"/>
    </location>
</feature>
<evidence type="ECO:0000256" key="2">
    <source>
        <dbReference type="SAM" id="Phobius"/>
    </source>
</evidence>
<organism evidence="3 4">
    <name type="scientific">Fumia xinanensis</name>
    <dbReference type="NCBI Taxonomy" id="2763659"/>
    <lineage>
        <taxon>Bacteria</taxon>
        <taxon>Bacillati</taxon>
        <taxon>Bacillota</taxon>
        <taxon>Clostridia</taxon>
        <taxon>Eubacteriales</taxon>
        <taxon>Oscillospiraceae</taxon>
        <taxon>Fumia</taxon>
    </lineage>
</organism>